<dbReference type="GeneID" id="73349108"/>
<dbReference type="KEGG" id="clup:CLUP02_15174"/>
<feature type="compositionally biased region" description="Basic and acidic residues" evidence="1">
    <location>
        <begin position="81"/>
        <end position="100"/>
    </location>
</feature>
<feature type="compositionally biased region" description="Polar residues" evidence="1">
    <location>
        <begin position="573"/>
        <end position="582"/>
    </location>
</feature>
<name>A0A9Q8T670_9PEZI</name>
<evidence type="ECO:0000313" key="2">
    <source>
        <dbReference type="EMBL" id="UQC89643.1"/>
    </source>
</evidence>
<organism evidence="2 3">
    <name type="scientific">Colletotrichum lupini</name>
    <dbReference type="NCBI Taxonomy" id="145971"/>
    <lineage>
        <taxon>Eukaryota</taxon>
        <taxon>Fungi</taxon>
        <taxon>Dikarya</taxon>
        <taxon>Ascomycota</taxon>
        <taxon>Pezizomycotina</taxon>
        <taxon>Sordariomycetes</taxon>
        <taxon>Hypocreomycetidae</taxon>
        <taxon>Glomerellales</taxon>
        <taxon>Glomerellaceae</taxon>
        <taxon>Colletotrichum</taxon>
        <taxon>Colletotrichum acutatum species complex</taxon>
    </lineage>
</organism>
<dbReference type="EMBL" id="CP019480">
    <property type="protein sequence ID" value="UQC89643.1"/>
    <property type="molecule type" value="Genomic_DNA"/>
</dbReference>
<feature type="region of interest" description="Disordered" evidence="1">
    <location>
        <begin position="994"/>
        <end position="1013"/>
    </location>
</feature>
<protein>
    <submittedName>
        <fullName evidence="2">Uncharacterized protein</fullName>
    </submittedName>
</protein>
<evidence type="ECO:0000313" key="3">
    <source>
        <dbReference type="Proteomes" id="UP000830671"/>
    </source>
</evidence>
<feature type="compositionally biased region" description="Basic and acidic residues" evidence="1">
    <location>
        <begin position="1"/>
        <end position="10"/>
    </location>
</feature>
<dbReference type="AlphaFoldDB" id="A0A9Q8T670"/>
<keyword evidence="3" id="KW-1185">Reference proteome</keyword>
<feature type="region of interest" description="Disordered" evidence="1">
    <location>
        <begin position="564"/>
        <end position="583"/>
    </location>
</feature>
<sequence>MAQTRHEPRSDSAGNCTSATPRKISEKEGCRAALELKSTVQLKFEFNRWQVKNAGTEGEEEEGLEPWDVEEEGEGEGTGRGGKERGASVEQGLGREEGRKATQIAGKKQARQAGRYGEQEQSRTSARAVGRVWVDLLLLPINPFLTITDADAHFLFPPSVKALFLGIHRYGQRADIFQFPSQPATGIWSNVCTECSLHRMYRDGTPYLRYHDIHPRARDTFDSDIRTPLPSSSSRPQGAKRNGHGNGNCKSQSTQGTPSCLALRCSDAPWTARERPSRHLLVKALASDKWMTPAAGPPLTTDHNGTERIPLWGEEGARHARVGTWEEAHTLSFLSPGTTMESTACTGSHKWPDSALLHSLFQPGYTTLWPYGCHVSVSRTRPSHPSHAPPFLATPCGSDPVPPVVTGSSGAQSNRVPCGFNLLPQRKARAKVPHVHLHLLLRTGTSYLCLDIVPRRLCLVMSCHAMPRHCHAFPIISLPAYTSFGHTVGTDNRHSDQCLFQIIEPTITALLMYLFFQRPELAKINWDVRDNINQQAEWRYQVCLFTPPAVAHATPLQASIRTNSVNPKVGGQENPTQPTDTIPFQWRPSLQLATSIRLPGPVAGFSQSSCGIGRIDATPESTWAGFTCQRTTTRSLGDMLKSFTAYLPTCPTEQLKIILCTYQNPTSMPAPPSVYRTTPPTYPSPFSAVYCHSPFLLRAWYLTPLRLGESEVNLVRHTMAKSRLTPPAPIILRPSKLKLLSRVLCVKSTWKSREPPGRNERRASSRLSKNGIRYKNKLTRGSSSHAWGYQHGDFGHSVAATCVSMALLKRGAGYLNLPASTNYWQKLIPAGISYHLGACPLPWLTGTHYFEDGTVTTARFRALNDPPKSKEPQPQSSYSVVSSWLRLLTFCLCACAPVSYDLLRYPILAACSPGRITLRLMVLTSRALSSDRQNVTNVRVTSETRSRQNPGEIIEGALMNRVLAPFSFREVFGLMKRKVGYDYIEPLPHGCPEYSSKSGMKDERVRPPPQRAV</sequence>
<feature type="compositionally biased region" description="Polar residues" evidence="1">
    <location>
        <begin position="248"/>
        <end position="258"/>
    </location>
</feature>
<feature type="compositionally biased region" description="Acidic residues" evidence="1">
    <location>
        <begin position="57"/>
        <end position="75"/>
    </location>
</feature>
<evidence type="ECO:0000256" key="1">
    <source>
        <dbReference type="SAM" id="MobiDB-lite"/>
    </source>
</evidence>
<feature type="region of interest" description="Disordered" evidence="1">
    <location>
        <begin position="53"/>
        <end position="122"/>
    </location>
</feature>
<accession>A0A9Q8T670</accession>
<feature type="compositionally biased region" description="Basic and acidic residues" evidence="1">
    <location>
        <begin position="751"/>
        <end position="763"/>
    </location>
</feature>
<feature type="region of interest" description="Disordered" evidence="1">
    <location>
        <begin position="751"/>
        <end position="770"/>
    </location>
</feature>
<proteinExistence type="predicted"/>
<feature type="region of interest" description="Disordered" evidence="1">
    <location>
        <begin position="1"/>
        <end position="29"/>
    </location>
</feature>
<dbReference type="Proteomes" id="UP000830671">
    <property type="component" value="Chromosome 8"/>
</dbReference>
<dbReference type="RefSeq" id="XP_049151244.1">
    <property type="nucleotide sequence ID" value="XM_049294098.1"/>
</dbReference>
<reference evidence="2" key="1">
    <citation type="journal article" date="2021" name="Mol. Plant Microbe Interact.">
        <title>Complete Genome Sequence of the Plant-Pathogenic Fungus Colletotrichum lupini.</title>
        <authorList>
            <person name="Baroncelli R."/>
            <person name="Pensec F."/>
            <person name="Da Lio D."/>
            <person name="Boufleur T."/>
            <person name="Vicente I."/>
            <person name="Sarrocco S."/>
            <person name="Picot A."/>
            <person name="Baraldi E."/>
            <person name="Sukno S."/>
            <person name="Thon M."/>
            <person name="Le Floch G."/>
        </authorList>
    </citation>
    <scope>NUCLEOTIDE SEQUENCE</scope>
    <source>
        <strain evidence="2">IMI 504893</strain>
    </source>
</reference>
<feature type="region of interest" description="Disordered" evidence="1">
    <location>
        <begin position="221"/>
        <end position="259"/>
    </location>
</feature>
<gene>
    <name evidence="2" type="ORF">CLUP02_15174</name>
</gene>